<name>Q19YS2_9CAUD</name>
<evidence type="ECO:0000313" key="1">
    <source>
        <dbReference type="EMBL" id="ABD58580.1"/>
    </source>
</evidence>
<proteinExistence type="predicted"/>
<gene>
    <name evidence="1" type="primary">83</name>
    <name evidence="1" type="ORF">PBI_PIPEFISH_83</name>
</gene>
<dbReference type="RefSeq" id="YP_655360.1">
    <property type="nucleotide sequence ID" value="NC_008199.1"/>
</dbReference>
<reference evidence="1 2" key="2">
    <citation type="journal article" date="2006" name="PLoS Genet.">
        <title>Exploring the mycobacteriophage metaproteome: phage genomics as an educational platform.</title>
        <authorList>
            <person name="Hatfull G.F."/>
            <person name="Pedulla M.L."/>
            <person name="Jacobs-Sera D."/>
            <person name="Cichon P.M."/>
            <person name="Foley A."/>
            <person name="Ford M.E."/>
            <person name="Gonda R.M."/>
            <person name="Houtz J.M."/>
            <person name="Hryckowian A.J."/>
            <person name="Kelchner V.A."/>
            <person name="Namburi S."/>
            <person name="Pajcini K.V."/>
            <person name="Popovich M.G."/>
            <person name="Schleicher D.T."/>
            <person name="Simanek B.Z."/>
            <person name="Smith A.L."/>
            <person name="Zdanowicz G.M."/>
            <person name="Kumar V."/>
            <person name="Peebles C.L."/>
            <person name="Jacobs W.R.Jr."/>
            <person name="Lawrence J.G."/>
            <person name="Hendrix R.W."/>
        </authorList>
    </citation>
    <scope>NUCLEOTIDE SEQUENCE [LARGE SCALE GENOMIC DNA]</scope>
</reference>
<keyword evidence="2" id="KW-1185">Reference proteome</keyword>
<organism evidence="1 2">
    <name type="scientific">Mycobacterium phage Pipefish</name>
    <dbReference type="NCBI Taxonomy" id="373413"/>
    <lineage>
        <taxon>Viruses</taxon>
        <taxon>Duplodnaviria</taxon>
        <taxon>Heunggongvirae</taxon>
        <taxon>Uroviricota</taxon>
        <taxon>Caudoviricetes</taxon>
        <taxon>Bclasvirinae</taxon>
        <taxon>Pipefishvirus</taxon>
        <taxon>Pipefishvirus pipefish</taxon>
    </lineage>
</organism>
<protein>
    <submittedName>
        <fullName evidence="1">Uncharacterized protein</fullName>
    </submittedName>
</protein>
<dbReference type="Proteomes" id="UP000000907">
    <property type="component" value="Segment"/>
</dbReference>
<evidence type="ECO:0000313" key="2">
    <source>
        <dbReference type="Proteomes" id="UP000000907"/>
    </source>
</evidence>
<reference evidence="2" key="1">
    <citation type="journal article" date="2006" name="PLoS Genet.">
        <title>Exploring the Mycobacteriophage Metaproteome: Phage Genomics as an Educational Platform.</title>
        <authorList>
            <person name="Hatfull G.F."/>
            <person name="Pedulla M.L."/>
            <person name="Jacobs-Sera D."/>
            <person name="Cichon P.M."/>
            <person name="Foley A."/>
            <person name="Ford M.E."/>
            <person name="Gonda R.M."/>
            <person name="Houtz J.M."/>
            <person name="Hryckowian A.J."/>
            <person name="Kelchner V.A."/>
            <person name="Namburi S."/>
            <person name="Pajcini K.V."/>
            <person name="Popovich M.G."/>
            <person name="Schleicher D.T."/>
            <person name="Simanek B.Z."/>
            <person name="Smith A.L."/>
            <person name="Zdanowicz G.M."/>
            <person name="Kumar V."/>
            <person name="Peebles C.L."/>
            <person name="Jacobs W.R.Jr."/>
            <person name="Lawrence J.G."/>
            <person name="Hendrix R.W."/>
        </authorList>
    </citation>
    <scope>NUCLEOTIDE SEQUENCE [LARGE SCALE GENOMIC DNA]</scope>
</reference>
<sequence length="34" mass="4043">MTGNLFVLVLAFLQGFAIGIDYQRQRWEQRDAER</sequence>
<dbReference type="KEGG" id="vg:4157735"/>
<dbReference type="EMBL" id="DQ398049">
    <property type="protein sequence ID" value="ABD58580.1"/>
    <property type="molecule type" value="Genomic_DNA"/>
</dbReference>
<accession>Q19YS2</accession>